<dbReference type="GO" id="GO:0003700">
    <property type="term" value="F:DNA-binding transcription factor activity"/>
    <property type="evidence" value="ECO:0007669"/>
    <property type="project" value="InterPro"/>
</dbReference>
<dbReference type="SUPFAM" id="SSF46955">
    <property type="entry name" value="Putative DNA-binding domain"/>
    <property type="match status" value="1"/>
</dbReference>
<feature type="region of interest" description="Disordered" evidence="5">
    <location>
        <begin position="91"/>
        <end position="110"/>
    </location>
</feature>
<dbReference type="InterPro" id="IPR000551">
    <property type="entry name" value="MerR-type_HTH_dom"/>
</dbReference>
<dbReference type="AlphaFoldDB" id="A0A0F6W610"/>
<evidence type="ECO:0000256" key="2">
    <source>
        <dbReference type="ARBA" id="ARBA00023015"/>
    </source>
</evidence>
<keyword evidence="1" id="KW-0678">Repressor</keyword>
<proteinExistence type="predicted"/>
<keyword evidence="3" id="KW-0238">DNA-binding</keyword>
<feature type="domain" description="B12-binding" evidence="7">
    <location>
        <begin position="200"/>
        <end position="323"/>
    </location>
</feature>
<dbReference type="RefSeq" id="WP_053235343.1">
    <property type="nucleotide sequence ID" value="NZ_CP011125.1"/>
</dbReference>
<dbReference type="EMBL" id="CP011125">
    <property type="protein sequence ID" value="AKF08171.1"/>
    <property type="molecule type" value="Genomic_DNA"/>
</dbReference>
<evidence type="ECO:0000256" key="3">
    <source>
        <dbReference type="ARBA" id="ARBA00023125"/>
    </source>
</evidence>
<dbReference type="PANTHER" id="PTHR30204">
    <property type="entry name" value="REDOX-CYCLING DRUG-SENSING TRANSCRIPTIONAL ACTIVATOR SOXR"/>
    <property type="match status" value="1"/>
</dbReference>
<dbReference type="CDD" id="cd02065">
    <property type="entry name" value="B12-binding_like"/>
    <property type="match status" value="1"/>
</dbReference>
<accession>A0A0F6W610</accession>
<keyword evidence="4" id="KW-0804">Transcription</keyword>
<dbReference type="GO" id="GO:0003677">
    <property type="term" value="F:DNA binding"/>
    <property type="evidence" value="ECO:0007669"/>
    <property type="project" value="UniProtKB-KW"/>
</dbReference>
<gene>
    <name evidence="8" type="ORF">DB32_005320</name>
</gene>
<dbReference type="InterPro" id="IPR036724">
    <property type="entry name" value="Cobalamin-bd_sf"/>
</dbReference>
<dbReference type="InterPro" id="IPR009061">
    <property type="entry name" value="DNA-bd_dom_put_sf"/>
</dbReference>
<evidence type="ECO:0000259" key="7">
    <source>
        <dbReference type="PROSITE" id="PS51332"/>
    </source>
</evidence>
<protein>
    <submittedName>
        <fullName evidence="8">Transcriptional regulator, MerR family protein</fullName>
    </submittedName>
</protein>
<dbReference type="InterPro" id="IPR036594">
    <property type="entry name" value="Meth_synthase_dom"/>
</dbReference>
<dbReference type="InterPro" id="IPR006158">
    <property type="entry name" value="Cobalamin-bd"/>
</dbReference>
<dbReference type="GO" id="GO:0046872">
    <property type="term" value="F:metal ion binding"/>
    <property type="evidence" value="ECO:0007669"/>
    <property type="project" value="InterPro"/>
</dbReference>
<dbReference type="OrthoDB" id="5419165at2"/>
<dbReference type="Proteomes" id="UP000034883">
    <property type="component" value="Chromosome"/>
</dbReference>
<dbReference type="InterPro" id="IPR047057">
    <property type="entry name" value="MerR_fam"/>
</dbReference>
<feature type="domain" description="HTH merR-type" evidence="6">
    <location>
        <begin position="22"/>
        <end position="91"/>
    </location>
</feature>
<dbReference type="GO" id="GO:0031419">
    <property type="term" value="F:cobalamin binding"/>
    <property type="evidence" value="ECO:0007669"/>
    <property type="project" value="InterPro"/>
</dbReference>
<reference evidence="8 9" key="1">
    <citation type="submission" date="2015-03" db="EMBL/GenBank/DDBJ databases">
        <title>Genome assembly of Sandaracinus amylolyticus DSM 53668.</title>
        <authorList>
            <person name="Sharma G."/>
            <person name="Subramanian S."/>
        </authorList>
    </citation>
    <scope>NUCLEOTIDE SEQUENCE [LARGE SCALE GENOMIC DNA]</scope>
    <source>
        <strain evidence="8 9">DSM 53668</strain>
    </source>
</reference>
<dbReference type="SMART" id="SM00422">
    <property type="entry name" value="HTH_MERR"/>
    <property type="match status" value="1"/>
</dbReference>
<dbReference type="Pfam" id="PF02607">
    <property type="entry name" value="B12-binding_2"/>
    <property type="match status" value="1"/>
</dbReference>
<dbReference type="KEGG" id="samy:DB32_005320"/>
<evidence type="ECO:0000313" key="9">
    <source>
        <dbReference type="Proteomes" id="UP000034883"/>
    </source>
</evidence>
<dbReference type="Pfam" id="PF13411">
    <property type="entry name" value="MerR_1"/>
    <property type="match status" value="1"/>
</dbReference>
<evidence type="ECO:0000313" key="8">
    <source>
        <dbReference type="EMBL" id="AKF08171.1"/>
    </source>
</evidence>
<evidence type="ECO:0000256" key="1">
    <source>
        <dbReference type="ARBA" id="ARBA00022491"/>
    </source>
</evidence>
<dbReference type="SUPFAM" id="SSF52242">
    <property type="entry name" value="Cobalamin (vitamin B12)-binding domain"/>
    <property type="match status" value="1"/>
</dbReference>
<keyword evidence="2" id="KW-0805">Transcription regulation</keyword>
<sequence length="323" mass="35693">MSSGNGRRLKPVSADDREGTATYPMRVVTRLTGLTADTIRVWERRYGAVRPERTQGNVRRYSSGEIRRLTLLREAVSRGHAIGEIGALPDDELEKLSSTPRQDEPSESATHRGRWWPIIESYLDAVERYDLRRADEILTRTAVLTSPRELALEVVAPLLREVGERWEHGAMSIAQEHVISGQAKSLLGTLLRAGATDAGAPRIVTAAAEAHQHELGALIAGVLASTRGVVPIHLGPDVPWSELRGAVRRAGADVVLLGFARDLERTEARRCAEELRRLADDVEVWVGAPEGHPSTSADRRVRVFHDFDEVDAELAHRFSRAQP</sequence>
<dbReference type="InterPro" id="IPR003759">
    <property type="entry name" value="Cbl-bd_cap"/>
</dbReference>
<feature type="region of interest" description="Disordered" evidence="5">
    <location>
        <begin position="1"/>
        <end position="20"/>
    </location>
</feature>
<organism evidence="8 9">
    <name type="scientific">Sandaracinus amylolyticus</name>
    <dbReference type="NCBI Taxonomy" id="927083"/>
    <lineage>
        <taxon>Bacteria</taxon>
        <taxon>Pseudomonadati</taxon>
        <taxon>Myxococcota</taxon>
        <taxon>Polyangia</taxon>
        <taxon>Polyangiales</taxon>
        <taxon>Sandaracinaceae</taxon>
        <taxon>Sandaracinus</taxon>
    </lineage>
</organism>
<dbReference type="STRING" id="927083.DB32_005320"/>
<keyword evidence="9" id="KW-1185">Reference proteome</keyword>
<dbReference type="Gene3D" id="1.10.1240.10">
    <property type="entry name" value="Methionine synthase domain"/>
    <property type="match status" value="1"/>
</dbReference>
<evidence type="ECO:0000259" key="6">
    <source>
        <dbReference type="PROSITE" id="PS50937"/>
    </source>
</evidence>
<dbReference type="PANTHER" id="PTHR30204:SF69">
    <property type="entry name" value="MERR-FAMILY TRANSCRIPTIONAL REGULATOR"/>
    <property type="match status" value="1"/>
</dbReference>
<dbReference type="PROSITE" id="PS51332">
    <property type="entry name" value="B12_BINDING"/>
    <property type="match status" value="1"/>
</dbReference>
<dbReference type="Gene3D" id="3.40.50.280">
    <property type="entry name" value="Cobalamin-binding domain"/>
    <property type="match status" value="1"/>
</dbReference>
<evidence type="ECO:0000256" key="4">
    <source>
        <dbReference type="ARBA" id="ARBA00023163"/>
    </source>
</evidence>
<dbReference type="PROSITE" id="PS50937">
    <property type="entry name" value="HTH_MERR_2"/>
    <property type="match status" value="1"/>
</dbReference>
<name>A0A0F6W610_9BACT</name>
<evidence type="ECO:0000256" key="5">
    <source>
        <dbReference type="SAM" id="MobiDB-lite"/>
    </source>
</evidence>
<dbReference type="Gene3D" id="1.10.1660.10">
    <property type="match status" value="1"/>
</dbReference>